<dbReference type="eggNOG" id="COG2137">
    <property type="taxonomic scope" value="Bacteria"/>
</dbReference>
<dbReference type="Gene3D" id="1.10.10.10">
    <property type="entry name" value="Winged helix-like DNA-binding domain superfamily/Winged helix DNA-binding domain"/>
    <property type="match status" value="3"/>
</dbReference>
<accession>H1XX77</accession>
<dbReference type="HAMAP" id="MF_01114">
    <property type="entry name" value="RecX"/>
    <property type="match status" value="1"/>
</dbReference>
<dbReference type="InterPro" id="IPR003783">
    <property type="entry name" value="Regulatory_RecX"/>
</dbReference>
<dbReference type="KEGG" id="caby:Cabys_3940"/>
<dbReference type="PaxDb" id="880073-Calab_1188"/>
<dbReference type="Pfam" id="PF21981">
    <property type="entry name" value="RecX_HTH3"/>
    <property type="match status" value="1"/>
</dbReference>
<dbReference type="Proteomes" id="UP000183868">
    <property type="component" value="Chromosome"/>
</dbReference>
<evidence type="ECO:0000313" key="12">
    <source>
        <dbReference type="Proteomes" id="UP000183868"/>
    </source>
</evidence>
<evidence type="ECO:0000256" key="1">
    <source>
        <dbReference type="ARBA" id="ARBA00004496"/>
    </source>
</evidence>
<evidence type="ECO:0000259" key="8">
    <source>
        <dbReference type="Pfam" id="PF21982"/>
    </source>
</evidence>
<evidence type="ECO:0000259" key="6">
    <source>
        <dbReference type="Pfam" id="PF02631"/>
    </source>
</evidence>
<dbReference type="EMBL" id="CP018099">
    <property type="protein sequence ID" value="APF20685.1"/>
    <property type="molecule type" value="Genomic_DNA"/>
</dbReference>
<feature type="domain" description="RecX second three-helical" evidence="6">
    <location>
        <begin position="114"/>
        <end position="148"/>
    </location>
</feature>
<evidence type="ECO:0000256" key="2">
    <source>
        <dbReference type="ARBA" id="ARBA00009695"/>
    </source>
</evidence>
<dbReference type="AlphaFoldDB" id="H1XX77"/>
<dbReference type="InterPro" id="IPR053926">
    <property type="entry name" value="RecX_HTH_1st"/>
</dbReference>
<dbReference type="Proteomes" id="UP000004671">
    <property type="component" value="Chromosome"/>
</dbReference>
<dbReference type="InterPro" id="IPR053924">
    <property type="entry name" value="RecX_HTH_2nd"/>
</dbReference>
<comment type="function">
    <text evidence="5">Modulates RecA activity.</text>
</comment>
<dbReference type="FunCoup" id="H1XX77">
    <property type="interactions" value="54"/>
</dbReference>
<gene>
    <name evidence="5 9" type="primary">recX</name>
    <name evidence="9" type="ORF">Cabys_3940</name>
    <name evidence="10" type="ORF">Calab_1188</name>
</gene>
<feature type="domain" description="RecX third three-helical" evidence="7">
    <location>
        <begin position="157"/>
        <end position="202"/>
    </location>
</feature>
<dbReference type="EMBL" id="CM001402">
    <property type="protein sequence ID" value="EHO40814.1"/>
    <property type="molecule type" value="Genomic_DNA"/>
</dbReference>
<proteinExistence type="inferred from homology"/>
<dbReference type="GO" id="GO:0006282">
    <property type="term" value="P:regulation of DNA repair"/>
    <property type="evidence" value="ECO:0007669"/>
    <property type="project" value="UniProtKB-UniRule"/>
</dbReference>
<sequence>MQITRIERASKSKPHYHLYADDALLMTVTEETLLHFRIHKGLTLSDALQEEIFAHDQLQRCLEQAYRYLSRRSHFRKELARKLTTKGYPPHVIEQALDYLDQKGYLNDHDLMFQFIHDAIRLKQYGPHLIKRKLFERGLDSEEIDAALESAYPPELQAATCQRLAIKKWKSLQGLEPSRGRQKLFAFLQQRGFNSENIQPVIENLFED</sequence>
<evidence type="ECO:0000256" key="5">
    <source>
        <dbReference type="HAMAP-Rule" id="MF_01114"/>
    </source>
</evidence>
<dbReference type="HOGENOM" id="CLU_066607_4_1_0"/>
<comment type="similarity">
    <text evidence="2 5">Belongs to the RecX family.</text>
</comment>
<dbReference type="InParanoid" id="H1XX77"/>
<evidence type="ECO:0000259" key="7">
    <source>
        <dbReference type="Pfam" id="PF21981"/>
    </source>
</evidence>
<dbReference type="InterPro" id="IPR053925">
    <property type="entry name" value="RecX_HTH_3rd"/>
</dbReference>
<organism evidence="10 11">
    <name type="scientific">Caldithrix abyssi DSM 13497</name>
    <dbReference type="NCBI Taxonomy" id="880073"/>
    <lineage>
        <taxon>Bacteria</taxon>
        <taxon>Pseudomonadati</taxon>
        <taxon>Calditrichota</taxon>
        <taxon>Calditrichia</taxon>
        <taxon>Calditrichales</taxon>
        <taxon>Calditrichaceae</taxon>
        <taxon>Caldithrix</taxon>
    </lineage>
</organism>
<feature type="domain" description="RecX first three-helical" evidence="8">
    <location>
        <begin position="61"/>
        <end position="100"/>
    </location>
</feature>
<evidence type="ECO:0000313" key="11">
    <source>
        <dbReference type="Proteomes" id="UP000004671"/>
    </source>
</evidence>
<dbReference type="PANTHER" id="PTHR33602:SF1">
    <property type="entry name" value="REGULATORY PROTEIN RECX FAMILY PROTEIN"/>
    <property type="match status" value="1"/>
</dbReference>
<dbReference type="Pfam" id="PF21982">
    <property type="entry name" value="RecX_HTH1"/>
    <property type="match status" value="1"/>
</dbReference>
<evidence type="ECO:0000256" key="4">
    <source>
        <dbReference type="ARBA" id="ARBA00022490"/>
    </source>
</evidence>
<reference evidence="9 12" key="2">
    <citation type="submission" date="2016-11" db="EMBL/GenBank/DDBJ databases">
        <title>Genomic analysis of Caldithrix abyssi and proposal of a novel bacterial phylum Caldithrichaeota.</title>
        <authorList>
            <person name="Kublanov I."/>
            <person name="Sigalova O."/>
            <person name="Gavrilov S."/>
            <person name="Lebedinsky A."/>
            <person name="Ivanova N."/>
            <person name="Daum C."/>
            <person name="Reddy T."/>
            <person name="Klenk H.P."/>
            <person name="Goker M."/>
            <person name="Reva O."/>
            <person name="Miroshnichenko M."/>
            <person name="Kyprides N."/>
            <person name="Woyke T."/>
            <person name="Gelfand M."/>
        </authorList>
    </citation>
    <scope>NUCLEOTIDE SEQUENCE [LARGE SCALE GENOMIC DNA]</scope>
    <source>
        <strain evidence="9 12">LF13</strain>
    </source>
</reference>
<dbReference type="STRING" id="880073.Cabys_3940"/>
<comment type="subcellular location">
    <subcellularLocation>
        <location evidence="1 5">Cytoplasm</location>
    </subcellularLocation>
</comment>
<dbReference type="RefSeq" id="WP_006927866.1">
    <property type="nucleotide sequence ID" value="NZ_CM001402.1"/>
</dbReference>
<protein>
    <recommendedName>
        <fullName evidence="3 5">Regulatory protein RecX</fullName>
    </recommendedName>
</protein>
<keyword evidence="11" id="KW-1185">Reference proteome</keyword>
<dbReference type="Pfam" id="PF02631">
    <property type="entry name" value="RecX_HTH2"/>
    <property type="match status" value="1"/>
</dbReference>
<name>H1XX77_CALAY</name>
<dbReference type="InterPro" id="IPR036388">
    <property type="entry name" value="WH-like_DNA-bd_sf"/>
</dbReference>
<evidence type="ECO:0000313" key="10">
    <source>
        <dbReference type="EMBL" id="EHO40814.1"/>
    </source>
</evidence>
<evidence type="ECO:0000313" key="9">
    <source>
        <dbReference type="EMBL" id="APF20685.1"/>
    </source>
</evidence>
<dbReference type="OrthoDB" id="5421057at2"/>
<reference evidence="10 11" key="1">
    <citation type="submission" date="2011-09" db="EMBL/GenBank/DDBJ databases">
        <title>The permanent draft genome of Caldithrix abyssi DSM 13497.</title>
        <authorList>
            <consortium name="US DOE Joint Genome Institute (JGI-PGF)"/>
            <person name="Lucas S."/>
            <person name="Han J."/>
            <person name="Lapidus A."/>
            <person name="Bruce D."/>
            <person name="Goodwin L."/>
            <person name="Pitluck S."/>
            <person name="Peters L."/>
            <person name="Kyrpides N."/>
            <person name="Mavromatis K."/>
            <person name="Ivanova N."/>
            <person name="Mikhailova N."/>
            <person name="Chertkov O."/>
            <person name="Detter J.C."/>
            <person name="Tapia R."/>
            <person name="Han C."/>
            <person name="Land M."/>
            <person name="Hauser L."/>
            <person name="Markowitz V."/>
            <person name="Cheng J.-F."/>
            <person name="Hugenholtz P."/>
            <person name="Woyke T."/>
            <person name="Wu D."/>
            <person name="Spring S."/>
            <person name="Brambilla E."/>
            <person name="Klenk H.-P."/>
            <person name="Eisen J.A."/>
        </authorList>
    </citation>
    <scope>NUCLEOTIDE SEQUENCE [LARGE SCALE GENOMIC DNA]</scope>
    <source>
        <strain evidence="10 11">DSM 13497</strain>
    </source>
</reference>
<dbReference type="GO" id="GO:0005737">
    <property type="term" value="C:cytoplasm"/>
    <property type="evidence" value="ECO:0007669"/>
    <property type="project" value="UniProtKB-SubCell"/>
</dbReference>
<evidence type="ECO:0000256" key="3">
    <source>
        <dbReference type="ARBA" id="ARBA00018111"/>
    </source>
</evidence>
<keyword evidence="4 5" id="KW-0963">Cytoplasm</keyword>
<dbReference type="PANTHER" id="PTHR33602">
    <property type="entry name" value="REGULATORY PROTEIN RECX FAMILY PROTEIN"/>
    <property type="match status" value="1"/>
</dbReference>